<feature type="compositionally biased region" description="Basic and acidic residues" evidence="1">
    <location>
        <begin position="7"/>
        <end position="36"/>
    </location>
</feature>
<gene>
    <name evidence="2" type="ORF">Tco_1122869</name>
</gene>
<organism evidence="2 3">
    <name type="scientific">Tanacetum coccineum</name>
    <dbReference type="NCBI Taxonomy" id="301880"/>
    <lineage>
        <taxon>Eukaryota</taxon>
        <taxon>Viridiplantae</taxon>
        <taxon>Streptophyta</taxon>
        <taxon>Embryophyta</taxon>
        <taxon>Tracheophyta</taxon>
        <taxon>Spermatophyta</taxon>
        <taxon>Magnoliopsida</taxon>
        <taxon>eudicotyledons</taxon>
        <taxon>Gunneridae</taxon>
        <taxon>Pentapetalae</taxon>
        <taxon>asterids</taxon>
        <taxon>campanulids</taxon>
        <taxon>Asterales</taxon>
        <taxon>Asteraceae</taxon>
        <taxon>Asteroideae</taxon>
        <taxon>Anthemideae</taxon>
        <taxon>Anthemidinae</taxon>
        <taxon>Tanacetum</taxon>
    </lineage>
</organism>
<dbReference type="EMBL" id="BQNB010021442">
    <property type="protein sequence ID" value="GJU06439.1"/>
    <property type="molecule type" value="Genomic_DNA"/>
</dbReference>
<feature type="region of interest" description="Disordered" evidence="1">
    <location>
        <begin position="1"/>
        <end position="36"/>
    </location>
</feature>
<reference evidence="2" key="2">
    <citation type="submission" date="2022-01" db="EMBL/GenBank/DDBJ databases">
        <authorList>
            <person name="Yamashiro T."/>
            <person name="Shiraishi A."/>
            <person name="Satake H."/>
            <person name="Nakayama K."/>
        </authorList>
    </citation>
    <scope>NUCLEOTIDE SEQUENCE</scope>
</reference>
<name>A0ABQ5J214_9ASTR</name>
<feature type="compositionally biased region" description="Acidic residues" evidence="1">
    <location>
        <begin position="71"/>
        <end position="84"/>
    </location>
</feature>
<accession>A0ABQ5J214</accession>
<feature type="region of interest" description="Disordered" evidence="1">
    <location>
        <begin position="70"/>
        <end position="98"/>
    </location>
</feature>
<keyword evidence="3" id="KW-1185">Reference proteome</keyword>
<sequence>MAKTIKTNKDKDLKISESKTKSKDNDKGSRSKIIKHEGTSLQRKVIIISSNDKDLSNDEEIILIGYISFSDTDDDNDLESDNENDTSSVKEPETASTS</sequence>
<proteinExistence type="predicted"/>
<evidence type="ECO:0000313" key="3">
    <source>
        <dbReference type="Proteomes" id="UP001151760"/>
    </source>
</evidence>
<comment type="caution">
    <text evidence="2">The sequence shown here is derived from an EMBL/GenBank/DDBJ whole genome shotgun (WGS) entry which is preliminary data.</text>
</comment>
<protein>
    <submittedName>
        <fullName evidence="2">Uncharacterized protein</fullName>
    </submittedName>
</protein>
<feature type="compositionally biased region" description="Basic and acidic residues" evidence="1">
    <location>
        <begin position="88"/>
        <end position="98"/>
    </location>
</feature>
<reference evidence="2" key="1">
    <citation type="journal article" date="2022" name="Int. J. Mol. Sci.">
        <title>Draft Genome of Tanacetum Coccineum: Genomic Comparison of Closely Related Tanacetum-Family Plants.</title>
        <authorList>
            <person name="Yamashiro T."/>
            <person name="Shiraishi A."/>
            <person name="Nakayama K."/>
            <person name="Satake H."/>
        </authorList>
    </citation>
    <scope>NUCLEOTIDE SEQUENCE</scope>
</reference>
<dbReference type="Proteomes" id="UP001151760">
    <property type="component" value="Unassembled WGS sequence"/>
</dbReference>
<evidence type="ECO:0000313" key="2">
    <source>
        <dbReference type="EMBL" id="GJU06439.1"/>
    </source>
</evidence>
<evidence type="ECO:0000256" key="1">
    <source>
        <dbReference type="SAM" id="MobiDB-lite"/>
    </source>
</evidence>